<protein>
    <submittedName>
        <fullName evidence="1">Uncharacterized protein</fullName>
    </submittedName>
</protein>
<name>A0A319EJJ9_ASPSB</name>
<dbReference type="EMBL" id="KZ826322">
    <property type="protein sequence ID" value="PYI10442.1"/>
    <property type="molecule type" value="Genomic_DNA"/>
</dbReference>
<reference evidence="1 2" key="1">
    <citation type="submission" date="2018-02" db="EMBL/GenBank/DDBJ databases">
        <title>The genomes of Aspergillus section Nigri reveals drivers in fungal speciation.</title>
        <authorList>
            <consortium name="DOE Joint Genome Institute"/>
            <person name="Vesth T.C."/>
            <person name="Nybo J."/>
            <person name="Theobald S."/>
            <person name="Brandl J."/>
            <person name="Frisvad J.C."/>
            <person name="Nielsen K.F."/>
            <person name="Lyhne E.K."/>
            <person name="Kogle M.E."/>
            <person name="Kuo A."/>
            <person name="Riley R."/>
            <person name="Clum A."/>
            <person name="Nolan M."/>
            <person name="Lipzen A."/>
            <person name="Salamov A."/>
            <person name="Henrissat B."/>
            <person name="Wiebenga A."/>
            <person name="De vries R.P."/>
            <person name="Grigoriev I.V."/>
            <person name="Mortensen U.H."/>
            <person name="Andersen M.R."/>
            <person name="Baker S.E."/>
        </authorList>
    </citation>
    <scope>NUCLEOTIDE SEQUENCE [LARGE SCALE GENOMIC DNA]</scope>
    <source>
        <strain evidence="1 2">CBS 121057</strain>
    </source>
</reference>
<accession>A0A319EJJ9</accession>
<sequence length="98" mass="11136">MSIPSHRACRSTLQTRTKTTIGPLQSCLLLMLHALARTQQGIIINTCLVPTYAVRSTKYYVDKPEIRPQRLTTATPQMIRNSTTSTRHMHHLIENTGY</sequence>
<dbReference type="VEuPathDB" id="FungiDB:BO78DRAFT_221126"/>
<proteinExistence type="predicted"/>
<dbReference type="AlphaFoldDB" id="A0A319EJJ9"/>
<organism evidence="1 2">
    <name type="scientific">Aspergillus sclerotiicarbonarius (strain CBS 121057 / IBT 28362)</name>
    <dbReference type="NCBI Taxonomy" id="1448318"/>
    <lineage>
        <taxon>Eukaryota</taxon>
        <taxon>Fungi</taxon>
        <taxon>Dikarya</taxon>
        <taxon>Ascomycota</taxon>
        <taxon>Pezizomycotina</taxon>
        <taxon>Eurotiomycetes</taxon>
        <taxon>Eurotiomycetidae</taxon>
        <taxon>Eurotiales</taxon>
        <taxon>Aspergillaceae</taxon>
        <taxon>Aspergillus</taxon>
        <taxon>Aspergillus subgen. Circumdati</taxon>
    </lineage>
</organism>
<keyword evidence="2" id="KW-1185">Reference proteome</keyword>
<gene>
    <name evidence="1" type="ORF">BO78DRAFT_221126</name>
</gene>
<dbReference type="Proteomes" id="UP000248423">
    <property type="component" value="Unassembled WGS sequence"/>
</dbReference>
<evidence type="ECO:0000313" key="2">
    <source>
        <dbReference type="Proteomes" id="UP000248423"/>
    </source>
</evidence>
<evidence type="ECO:0000313" key="1">
    <source>
        <dbReference type="EMBL" id="PYI10442.1"/>
    </source>
</evidence>